<feature type="transmembrane region" description="Helical" evidence="6">
    <location>
        <begin position="138"/>
        <end position="162"/>
    </location>
</feature>
<dbReference type="GO" id="GO:0005886">
    <property type="term" value="C:plasma membrane"/>
    <property type="evidence" value="ECO:0007669"/>
    <property type="project" value="UniProtKB-SubCell"/>
</dbReference>
<comment type="caution">
    <text evidence="7">The sequence shown here is derived from an EMBL/GenBank/DDBJ whole genome shotgun (WGS) entry which is preliminary data.</text>
</comment>
<keyword evidence="4 6" id="KW-1133">Transmembrane helix</keyword>
<proteinExistence type="predicted"/>
<feature type="transmembrane region" description="Helical" evidence="6">
    <location>
        <begin position="302"/>
        <end position="321"/>
    </location>
</feature>
<dbReference type="RefSeq" id="WP_063948145.1">
    <property type="nucleotide sequence ID" value="NZ_LXPS01000008.1"/>
</dbReference>
<accession>A0A176XG02</accession>
<evidence type="ECO:0000256" key="5">
    <source>
        <dbReference type="ARBA" id="ARBA00023136"/>
    </source>
</evidence>
<evidence type="ECO:0000256" key="2">
    <source>
        <dbReference type="ARBA" id="ARBA00022475"/>
    </source>
</evidence>
<dbReference type="GO" id="GO:0015658">
    <property type="term" value="F:branched-chain amino acid transmembrane transporter activity"/>
    <property type="evidence" value="ECO:0007669"/>
    <property type="project" value="InterPro"/>
</dbReference>
<dbReference type="InterPro" id="IPR043428">
    <property type="entry name" value="LivM-like"/>
</dbReference>
<dbReference type="PANTHER" id="PTHR30482">
    <property type="entry name" value="HIGH-AFFINITY BRANCHED-CHAIN AMINO ACID TRANSPORT SYSTEM PERMEASE"/>
    <property type="match status" value="1"/>
</dbReference>
<dbReference type="PANTHER" id="PTHR30482:SF17">
    <property type="entry name" value="ABC TRANSPORTER ATP-BINDING PROTEIN"/>
    <property type="match status" value="1"/>
</dbReference>
<keyword evidence="3 6" id="KW-0812">Transmembrane</keyword>
<evidence type="ECO:0000256" key="3">
    <source>
        <dbReference type="ARBA" id="ARBA00022692"/>
    </source>
</evidence>
<reference evidence="7 8" key="1">
    <citation type="submission" date="2016-05" db="EMBL/GenBank/DDBJ databases">
        <authorList>
            <person name="Lavstsen T."/>
            <person name="Jespersen J.S."/>
        </authorList>
    </citation>
    <scope>NUCLEOTIDE SEQUENCE [LARGE SCALE GENOMIC DNA]</scope>
    <source>
        <strain evidence="7 8">KCJ1736</strain>
    </source>
</reference>
<feature type="transmembrane region" description="Helical" evidence="6">
    <location>
        <begin position="113"/>
        <end position="131"/>
    </location>
</feature>
<sequence length="356" mass="38123">MILANPVPPADAGPFAAEPAHVAVIRHTGSSRVAAAVSLLILAAMVSMPWWGQPGHMRWVVEFSVYLAIAQMWNLLAGYAGLVSVGQQAFIGVAGYAMFVLASNFGINPFLAVWISILVSGLLALPTYALLHRLDGPYFAIGTWVVAEAVKLVVLNIDYVNAGSGMTLRVMSQYSLHERQVGLMWLCAAMLLVTVGGSYWLLRSRHGLALTAMRDNPVAAESQGVNVKRLRFLIFVAAAMGTGLAGAVYYMAQLRITPAAGFNPSWANIAIFIVMVGGVGTIEGVLVGALIYFVADRFFAQYGAVYMVVLGLMTLLTALYARQGIWGLISSRLHVPLFPVGRKLVVSSTVTKGSHP</sequence>
<protein>
    <submittedName>
        <fullName evidence="7">ABC transporter permease</fullName>
    </submittedName>
</protein>
<feature type="transmembrane region" description="Helical" evidence="6">
    <location>
        <begin position="232"/>
        <end position="251"/>
    </location>
</feature>
<evidence type="ECO:0000313" key="8">
    <source>
        <dbReference type="Proteomes" id="UP000077098"/>
    </source>
</evidence>
<dbReference type="Proteomes" id="UP000077098">
    <property type="component" value="Unassembled WGS sequence"/>
</dbReference>
<dbReference type="EMBL" id="LXPS01000008">
    <property type="protein sequence ID" value="OAE47981.1"/>
    <property type="molecule type" value="Genomic_DNA"/>
</dbReference>
<feature type="transmembrane region" description="Helical" evidence="6">
    <location>
        <begin position="33"/>
        <end position="51"/>
    </location>
</feature>
<dbReference type="Pfam" id="PF02653">
    <property type="entry name" value="BPD_transp_2"/>
    <property type="match status" value="1"/>
</dbReference>
<keyword evidence="2" id="KW-1003">Cell membrane</keyword>
<gene>
    <name evidence="7" type="ORF">A7J57_15405</name>
</gene>
<comment type="subcellular location">
    <subcellularLocation>
        <location evidence="1">Cell membrane</location>
        <topology evidence="1">Multi-pass membrane protein</topology>
    </subcellularLocation>
</comment>
<evidence type="ECO:0000313" key="7">
    <source>
        <dbReference type="EMBL" id="OAE47981.1"/>
    </source>
</evidence>
<dbReference type="InterPro" id="IPR001851">
    <property type="entry name" value="ABC_transp_permease"/>
</dbReference>
<dbReference type="CDD" id="cd06581">
    <property type="entry name" value="TM_PBP1_LivM_like"/>
    <property type="match status" value="1"/>
</dbReference>
<evidence type="ECO:0000256" key="1">
    <source>
        <dbReference type="ARBA" id="ARBA00004651"/>
    </source>
</evidence>
<feature type="transmembrane region" description="Helical" evidence="6">
    <location>
        <begin position="271"/>
        <end position="295"/>
    </location>
</feature>
<organism evidence="7 8">
    <name type="scientific">Agrobacterium tumefaciens</name>
    <dbReference type="NCBI Taxonomy" id="358"/>
    <lineage>
        <taxon>Bacteria</taxon>
        <taxon>Pseudomonadati</taxon>
        <taxon>Pseudomonadota</taxon>
        <taxon>Alphaproteobacteria</taxon>
        <taxon>Hyphomicrobiales</taxon>
        <taxon>Rhizobiaceae</taxon>
        <taxon>Rhizobium/Agrobacterium group</taxon>
        <taxon>Agrobacterium</taxon>
        <taxon>Agrobacterium tumefaciens complex</taxon>
    </lineage>
</organism>
<dbReference type="AlphaFoldDB" id="A0A176XG02"/>
<evidence type="ECO:0000256" key="4">
    <source>
        <dbReference type="ARBA" id="ARBA00022989"/>
    </source>
</evidence>
<evidence type="ECO:0000256" key="6">
    <source>
        <dbReference type="SAM" id="Phobius"/>
    </source>
</evidence>
<name>A0A176XG02_AGRTU</name>
<feature type="transmembrane region" description="Helical" evidence="6">
    <location>
        <begin position="182"/>
        <end position="202"/>
    </location>
</feature>
<keyword evidence="5 6" id="KW-0472">Membrane</keyword>